<organism evidence="4">
    <name type="scientific">Rhodococcus hoagii (strain 103S)</name>
    <name type="common">Rhodococcus equi</name>
    <dbReference type="NCBI Taxonomy" id="685727"/>
    <lineage>
        <taxon>Bacteria</taxon>
        <taxon>Bacillati</taxon>
        <taxon>Actinomycetota</taxon>
        <taxon>Actinomycetes</taxon>
        <taxon>Mycobacteriales</taxon>
        <taxon>Nocardiaceae</taxon>
        <taxon>Prescottella</taxon>
    </lineage>
</organism>
<feature type="signal peptide" evidence="2">
    <location>
        <begin position="1"/>
        <end position="35"/>
    </location>
</feature>
<dbReference type="InterPro" id="IPR039424">
    <property type="entry name" value="SBP_5"/>
</dbReference>
<dbReference type="GO" id="GO:0043190">
    <property type="term" value="C:ATP-binding cassette (ABC) transporter complex"/>
    <property type="evidence" value="ECO:0007669"/>
    <property type="project" value="InterPro"/>
</dbReference>
<proteinExistence type="predicted"/>
<keyword evidence="2" id="KW-0732">Signal</keyword>
<protein>
    <submittedName>
        <fullName evidence="4">High affinity substrate binding lipoprotein</fullName>
    </submittedName>
</protein>
<dbReference type="Pfam" id="PF00496">
    <property type="entry name" value="SBP_bac_5"/>
    <property type="match status" value="1"/>
</dbReference>
<name>A0A3S5Y1H0_RHOH1</name>
<dbReference type="InterPro" id="IPR030678">
    <property type="entry name" value="Peptide/Ni-bd"/>
</dbReference>
<dbReference type="Gene3D" id="3.40.190.10">
    <property type="entry name" value="Periplasmic binding protein-like II"/>
    <property type="match status" value="1"/>
</dbReference>
<dbReference type="EMBL" id="FN563149">
    <property type="protein sequence ID" value="CBH46379.1"/>
    <property type="molecule type" value="Genomic_DNA"/>
</dbReference>
<dbReference type="RefSeq" id="WP_013414535.1">
    <property type="nucleotide sequence ID" value="NC_014659.1"/>
</dbReference>
<dbReference type="GO" id="GO:1904680">
    <property type="term" value="F:peptide transmembrane transporter activity"/>
    <property type="evidence" value="ECO:0007669"/>
    <property type="project" value="TreeGrafter"/>
</dbReference>
<accession>A0A3S5Y1H0</accession>
<dbReference type="PANTHER" id="PTHR30290">
    <property type="entry name" value="PERIPLASMIC BINDING COMPONENT OF ABC TRANSPORTER"/>
    <property type="match status" value="1"/>
</dbReference>
<dbReference type="PROSITE" id="PS51257">
    <property type="entry name" value="PROKAR_LIPOPROTEIN"/>
    <property type="match status" value="1"/>
</dbReference>
<dbReference type="CDD" id="cd00995">
    <property type="entry name" value="PBP2_NikA_DppA_OppA_like"/>
    <property type="match status" value="1"/>
</dbReference>
<dbReference type="GO" id="GO:0015833">
    <property type="term" value="P:peptide transport"/>
    <property type="evidence" value="ECO:0007669"/>
    <property type="project" value="TreeGrafter"/>
</dbReference>
<feature type="domain" description="Solute-binding protein family 5" evidence="3">
    <location>
        <begin position="105"/>
        <end position="448"/>
    </location>
</feature>
<dbReference type="Proteomes" id="UP001154400">
    <property type="component" value="Chromosome"/>
</dbReference>
<evidence type="ECO:0000256" key="1">
    <source>
        <dbReference type="SAM" id="MobiDB-lite"/>
    </source>
</evidence>
<evidence type="ECO:0000256" key="2">
    <source>
        <dbReference type="SAM" id="SignalP"/>
    </source>
</evidence>
<evidence type="ECO:0000313" key="5">
    <source>
        <dbReference type="Proteomes" id="UP000006892"/>
    </source>
</evidence>
<dbReference type="Gene3D" id="3.10.105.10">
    <property type="entry name" value="Dipeptide-binding Protein, Domain 3"/>
    <property type="match status" value="1"/>
</dbReference>
<dbReference type="SUPFAM" id="SSF53850">
    <property type="entry name" value="Periplasmic binding protein-like II"/>
    <property type="match status" value="1"/>
</dbReference>
<gene>
    <name evidence="4" type="ordered locus">REQ_02300</name>
</gene>
<reference evidence="4" key="1">
    <citation type="journal article" date="2010" name="PLoS Genet.">
        <title>The genome of a pathogenic rhodococcus: cooptive virulence underpinned by key gene acquisitions.</title>
        <authorList>
            <person name="Letek M."/>
            <person name="Gonzalez P."/>
            <person name="Macarthur I."/>
            <person name="Rodriguez H."/>
            <person name="Freeman T.C."/>
            <person name="Valero-Rello A."/>
            <person name="Blanco M."/>
            <person name="Buckley T."/>
            <person name="Cherevach I."/>
            <person name="Fahey R."/>
            <person name="Hapeshi A."/>
            <person name="Holdstock J."/>
            <person name="Leadon D."/>
            <person name="Navas J."/>
            <person name="Ocampo A."/>
            <person name="Quail M.A."/>
            <person name="Sanders M."/>
            <person name="Scortti M.M."/>
            <person name="Prescott J.F."/>
            <person name="Fogarty U."/>
            <person name="Meijer W.G."/>
            <person name="Parkhill J."/>
            <person name="Bentley S.D."/>
            <person name="Vazquez-Boland J.A."/>
        </authorList>
    </citation>
    <scope>NUCLEOTIDE SEQUENCE [LARGE SCALE GENOMIC DNA]</scope>
    <source>
        <strain evidence="4 5">103S</strain>
    </source>
</reference>
<sequence>MHNQAFRPARLLVGGLTAVAVLLAGCASGNSDATAASTSPRQAGFVGEQPDDAEPAAGGSLTFGSYSLPTVLDPARTQAAASTGGTEMAAIYDTLLRHDFDSRTFVPQLAETFEGSDDLTTYTVTLRPGTRFSDGSVLDADAVKWSIERFVTAKGDASQTWTNVVDTVDTPDELAVVFRLKRPWSDFPALLSLGPGMIVGAGSDTGGTFTPVGAGPFTVTKFAPREELLLSARADYVGGKPLLDTLRFVPTAGAQAQYESMRSGQFDMTFILRDERVIDQALADGYTGFLSPTGQNGIGVINSRPGRPGADVRVRQAIAYGVDPEAINQRANAGLGTASSELVPEGSRWYSGAEGLRFDPERARELLDEAKADGFDGRISYLTTQDPGQQATALTVQAMLQSIGFDVAVDYATDTTDLVRKVYRDHDFDLTRGGAPIGEEAPFLNLYGSMGSDSRNNATGFADPEMDRLLLAVQTAPTDDAKRDAIGDVQRYANETVPYVLWGPAAVLTAWEPTVHGVKRTVTDIMLFDDAWKSGP</sequence>
<feature type="region of interest" description="Disordered" evidence="1">
    <location>
        <begin position="33"/>
        <end position="59"/>
    </location>
</feature>
<feature type="chain" id="PRO_5018733336" evidence="2">
    <location>
        <begin position="36"/>
        <end position="536"/>
    </location>
</feature>
<evidence type="ECO:0000259" key="3">
    <source>
        <dbReference type="Pfam" id="PF00496"/>
    </source>
</evidence>
<dbReference type="AlphaFoldDB" id="A0A3S5Y1H0"/>
<dbReference type="PIRSF" id="PIRSF002741">
    <property type="entry name" value="MppA"/>
    <property type="match status" value="1"/>
</dbReference>
<dbReference type="GO" id="GO:0042597">
    <property type="term" value="C:periplasmic space"/>
    <property type="evidence" value="ECO:0007669"/>
    <property type="project" value="UniProtKB-ARBA"/>
</dbReference>
<keyword evidence="4" id="KW-0449">Lipoprotein</keyword>
<evidence type="ECO:0000313" key="4">
    <source>
        <dbReference type="EMBL" id="CBH46379.1"/>
    </source>
</evidence>
<dbReference type="InterPro" id="IPR000914">
    <property type="entry name" value="SBP_5_dom"/>
</dbReference>
<dbReference type="KEGG" id="req:REQ_02300"/>